<accession>A0A6A6RCF5</accession>
<organism evidence="3 4">
    <name type="scientific">Lophium mytilinum</name>
    <dbReference type="NCBI Taxonomy" id="390894"/>
    <lineage>
        <taxon>Eukaryota</taxon>
        <taxon>Fungi</taxon>
        <taxon>Dikarya</taxon>
        <taxon>Ascomycota</taxon>
        <taxon>Pezizomycotina</taxon>
        <taxon>Dothideomycetes</taxon>
        <taxon>Pleosporomycetidae</taxon>
        <taxon>Mytilinidiales</taxon>
        <taxon>Mytilinidiaceae</taxon>
        <taxon>Lophium</taxon>
    </lineage>
</organism>
<protein>
    <recommendedName>
        <fullName evidence="2">Sm domain-containing protein</fullName>
    </recommendedName>
</protein>
<dbReference type="Gene3D" id="2.30.30.100">
    <property type="match status" value="1"/>
</dbReference>
<feature type="region of interest" description="Disordered" evidence="1">
    <location>
        <begin position="194"/>
        <end position="213"/>
    </location>
</feature>
<name>A0A6A6RCF5_9PEZI</name>
<evidence type="ECO:0000313" key="4">
    <source>
        <dbReference type="Proteomes" id="UP000799750"/>
    </source>
</evidence>
<sequence>MTKLIAQDDTLLRILMRVGGRLVAAILVGGEVLADIICPLRAASLPLLNTTLSPPPQHTLFINFIIASVFCPLKSSCTMAPPRPPFPSLAAHDDRGHLHRPIHIPPTLADHHSPNHPFKPEVCTHRTVSARSIASLKTSIVSLIGYLHENPDTTLPSLSYTTTARRMQHHYRPDRTTASSETIRASGRTALGDLLSPSQEASHIKGPSGTLLPQDESEQKSLLCRLLHRCLLLVGVFSATIKAVSTYTTSRPAISSSLRSSSRSATAQASHIKGPSVALLPQDESERTTLLCHLLDGSLLLVGALSATIKAIFRLADIQPYNGIIVSIHPPSSLLQQLRLPGRTLVGILISCDHNTNIVLQDTIERIIVPAYRGTKEKWQAGQPSGPCRAEVSDALANDNAASFQPASQDRPPPSTVLRSILSIATTMSTLTLPL</sequence>
<evidence type="ECO:0000259" key="2">
    <source>
        <dbReference type="Pfam" id="PF01423"/>
    </source>
</evidence>
<dbReference type="EMBL" id="MU004181">
    <property type="protein sequence ID" value="KAF2502062.1"/>
    <property type="molecule type" value="Genomic_DNA"/>
</dbReference>
<dbReference type="Proteomes" id="UP000799750">
    <property type="component" value="Unassembled WGS sequence"/>
</dbReference>
<dbReference type="SUPFAM" id="SSF50182">
    <property type="entry name" value="Sm-like ribonucleoproteins"/>
    <property type="match status" value="1"/>
</dbReference>
<dbReference type="InterPro" id="IPR001163">
    <property type="entry name" value="Sm_dom_euk/arc"/>
</dbReference>
<dbReference type="Pfam" id="PF22621">
    <property type="entry name" value="CurL-like_PKS_C"/>
    <property type="match status" value="1"/>
</dbReference>
<evidence type="ECO:0000256" key="1">
    <source>
        <dbReference type="SAM" id="MobiDB-lite"/>
    </source>
</evidence>
<reference evidence="3" key="1">
    <citation type="journal article" date="2020" name="Stud. Mycol.">
        <title>101 Dothideomycetes genomes: a test case for predicting lifestyles and emergence of pathogens.</title>
        <authorList>
            <person name="Haridas S."/>
            <person name="Albert R."/>
            <person name="Binder M."/>
            <person name="Bloem J."/>
            <person name="Labutti K."/>
            <person name="Salamov A."/>
            <person name="Andreopoulos B."/>
            <person name="Baker S."/>
            <person name="Barry K."/>
            <person name="Bills G."/>
            <person name="Bluhm B."/>
            <person name="Cannon C."/>
            <person name="Castanera R."/>
            <person name="Culley D."/>
            <person name="Daum C."/>
            <person name="Ezra D."/>
            <person name="Gonzalez J."/>
            <person name="Henrissat B."/>
            <person name="Kuo A."/>
            <person name="Liang C."/>
            <person name="Lipzen A."/>
            <person name="Lutzoni F."/>
            <person name="Magnuson J."/>
            <person name="Mondo S."/>
            <person name="Nolan M."/>
            <person name="Ohm R."/>
            <person name="Pangilinan J."/>
            <person name="Park H.-J."/>
            <person name="Ramirez L."/>
            <person name="Alfaro M."/>
            <person name="Sun H."/>
            <person name="Tritt A."/>
            <person name="Yoshinaga Y."/>
            <person name="Zwiers L.-H."/>
            <person name="Turgeon B."/>
            <person name="Goodwin S."/>
            <person name="Spatafora J."/>
            <person name="Crous P."/>
            <person name="Grigoriev I."/>
        </authorList>
    </citation>
    <scope>NUCLEOTIDE SEQUENCE</scope>
    <source>
        <strain evidence="3">CBS 269.34</strain>
    </source>
</reference>
<dbReference type="Pfam" id="PF01423">
    <property type="entry name" value="LSM"/>
    <property type="match status" value="1"/>
</dbReference>
<feature type="domain" description="Sm" evidence="2">
    <location>
        <begin position="342"/>
        <end position="370"/>
    </location>
</feature>
<dbReference type="InterPro" id="IPR010920">
    <property type="entry name" value="LSM_dom_sf"/>
</dbReference>
<gene>
    <name evidence="3" type="ORF">BU16DRAFT_611846</name>
</gene>
<proteinExistence type="predicted"/>
<keyword evidence="4" id="KW-1185">Reference proteome</keyword>
<evidence type="ECO:0000313" key="3">
    <source>
        <dbReference type="EMBL" id="KAF2502062.1"/>
    </source>
</evidence>
<dbReference type="GO" id="GO:0032991">
    <property type="term" value="C:protein-containing complex"/>
    <property type="evidence" value="ECO:0007669"/>
    <property type="project" value="UniProtKB-ARBA"/>
</dbReference>
<dbReference type="AlphaFoldDB" id="A0A6A6RCF5"/>